<protein>
    <recommendedName>
        <fullName evidence="3">Protease PrsW</fullName>
    </recommendedName>
</protein>
<organism evidence="11 12">
    <name type="scientific">Candidatus Yanofskybacteria bacterium RIFCSPLOWO2_02_FULL_44_18</name>
    <dbReference type="NCBI Taxonomy" id="1802705"/>
    <lineage>
        <taxon>Bacteria</taxon>
        <taxon>Candidatus Yanofskyibacteriota</taxon>
    </lineage>
</organism>
<dbReference type="EMBL" id="MGKT01000004">
    <property type="protein sequence ID" value="OGN31264.1"/>
    <property type="molecule type" value="Genomic_DNA"/>
</dbReference>
<comment type="caution">
    <text evidence="11">The sequence shown here is derived from an EMBL/GenBank/DDBJ whole genome shotgun (WGS) entry which is preliminary data.</text>
</comment>
<dbReference type="PANTHER" id="PTHR36844">
    <property type="entry name" value="PROTEASE PRSW"/>
    <property type="match status" value="1"/>
</dbReference>
<keyword evidence="8 10" id="KW-1133">Transmembrane helix</keyword>
<evidence type="ECO:0000313" key="12">
    <source>
        <dbReference type="Proteomes" id="UP000177111"/>
    </source>
</evidence>
<sequence length="243" mass="27015">MTESSFLNYGLLVGLGLLPSIIWLIYFYRRDCHPEPKSLIGRVFLMGIIISPIAVFLQLAFNNISSLYFFQANTAGFFLWAALVEEIVKFVAVWSVAIKHPSFDEPVDAMIYMITAGLGFAAIENILVLFKTIPDGINVTLGVLALRFTGATLLHALSSAVTGYFLALAWFSVRHRRKFIFGGIVFATFFHFVFNIFLATTENQTAGLAMATGLLVGLSLLVSILFQRSRDRSQNISEEIRLA</sequence>
<evidence type="ECO:0000256" key="4">
    <source>
        <dbReference type="ARBA" id="ARBA00022475"/>
    </source>
</evidence>
<evidence type="ECO:0000256" key="7">
    <source>
        <dbReference type="ARBA" id="ARBA00022801"/>
    </source>
</evidence>
<evidence type="ECO:0000256" key="1">
    <source>
        <dbReference type="ARBA" id="ARBA00004651"/>
    </source>
</evidence>
<keyword evidence="6 10" id="KW-0812">Transmembrane</keyword>
<accession>A0A1F8H0V4</accession>
<evidence type="ECO:0000256" key="3">
    <source>
        <dbReference type="ARBA" id="ARBA00018997"/>
    </source>
</evidence>
<keyword evidence="4" id="KW-1003">Cell membrane</keyword>
<evidence type="ECO:0000256" key="9">
    <source>
        <dbReference type="ARBA" id="ARBA00023136"/>
    </source>
</evidence>
<gene>
    <name evidence="11" type="ORF">A3I96_00415</name>
</gene>
<comment type="similarity">
    <text evidence="2">Belongs to the protease PrsW family.</text>
</comment>
<evidence type="ECO:0000256" key="5">
    <source>
        <dbReference type="ARBA" id="ARBA00022670"/>
    </source>
</evidence>
<proteinExistence type="inferred from homology"/>
<feature type="transmembrane region" description="Helical" evidence="10">
    <location>
        <begin position="6"/>
        <end position="27"/>
    </location>
</feature>
<evidence type="ECO:0000256" key="8">
    <source>
        <dbReference type="ARBA" id="ARBA00022989"/>
    </source>
</evidence>
<feature type="transmembrane region" description="Helical" evidence="10">
    <location>
        <begin position="179"/>
        <end position="200"/>
    </location>
</feature>
<feature type="transmembrane region" description="Helical" evidence="10">
    <location>
        <begin position="109"/>
        <end position="130"/>
    </location>
</feature>
<feature type="transmembrane region" description="Helical" evidence="10">
    <location>
        <begin position="206"/>
        <end position="226"/>
    </location>
</feature>
<feature type="transmembrane region" description="Helical" evidence="10">
    <location>
        <begin position="39"/>
        <end position="57"/>
    </location>
</feature>
<feature type="transmembrane region" description="Helical" evidence="10">
    <location>
        <begin position="77"/>
        <end position="97"/>
    </location>
</feature>
<evidence type="ECO:0000313" key="11">
    <source>
        <dbReference type="EMBL" id="OGN31264.1"/>
    </source>
</evidence>
<evidence type="ECO:0000256" key="6">
    <source>
        <dbReference type="ARBA" id="ARBA00022692"/>
    </source>
</evidence>
<dbReference type="GO" id="GO:0005886">
    <property type="term" value="C:plasma membrane"/>
    <property type="evidence" value="ECO:0007669"/>
    <property type="project" value="UniProtKB-SubCell"/>
</dbReference>
<reference evidence="11 12" key="1">
    <citation type="journal article" date="2016" name="Nat. Commun.">
        <title>Thousands of microbial genomes shed light on interconnected biogeochemical processes in an aquifer system.</title>
        <authorList>
            <person name="Anantharaman K."/>
            <person name="Brown C.T."/>
            <person name="Hug L.A."/>
            <person name="Sharon I."/>
            <person name="Castelle C.J."/>
            <person name="Probst A.J."/>
            <person name="Thomas B.C."/>
            <person name="Singh A."/>
            <person name="Wilkins M.J."/>
            <person name="Karaoz U."/>
            <person name="Brodie E.L."/>
            <person name="Williams K.H."/>
            <person name="Hubbard S.S."/>
            <person name="Banfield J.F."/>
        </authorList>
    </citation>
    <scope>NUCLEOTIDE SEQUENCE [LARGE SCALE GENOMIC DNA]</scope>
</reference>
<dbReference type="Proteomes" id="UP000177111">
    <property type="component" value="Unassembled WGS sequence"/>
</dbReference>
<keyword evidence="7" id="KW-0378">Hydrolase</keyword>
<dbReference type="GO" id="GO:0008233">
    <property type="term" value="F:peptidase activity"/>
    <property type="evidence" value="ECO:0007669"/>
    <property type="project" value="UniProtKB-KW"/>
</dbReference>
<dbReference type="PANTHER" id="PTHR36844:SF1">
    <property type="entry name" value="PROTEASE PRSW"/>
    <property type="match status" value="1"/>
</dbReference>
<dbReference type="GO" id="GO:0006508">
    <property type="term" value="P:proteolysis"/>
    <property type="evidence" value="ECO:0007669"/>
    <property type="project" value="UniProtKB-KW"/>
</dbReference>
<evidence type="ECO:0000256" key="10">
    <source>
        <dbReference type="SAM" id="Phobius"/>
    </source>
</evidence>
<keyword evidence="9 10" id="KW-0472">Membrane</keyword>
<dbReference type="Pfam" id="PF13367">
    <property type="entry name" value="PrsW-protease"/>
    <property type="match status" value="1"/>
</dbReference>
<dbReference type="PIRSF" id="PIRSF016933">
    <property type="entry name" value="PrsW"/>
    <property type="match status" value="1"/>
</dbReference>
<evidence type="ECO:0000256" key="2">
    <source>
        <dbReference type="ARBA" id="ARBA00009165"/>
    </source>
</evidence>
<dbReference type="InterPro" id="IPR023596">
    <property type="entry name" value="Peptidase_PrsW_arch/bac"/>
</dbReference>
<dbReference type="InterPro" id="IPR026898">
    <property type="entry name" value="PrsW"/>
</dbReference>
<name>A0A1F8H0V4_9BACT</name>
<comment type="subcellular location">
    <subcellularLocation>
        <location evidence="1">Cell membrane</location>
        <topology evidence="1">Multi-pass membrane protein</topology>
    </subcellularLocation>
</comment>
<keyword evidence="5" id="KW-0645">Protease</keyword>
<feature type="transmembrane region" description="Helical" evidence="10">
    <location>
        <begin position="150"/>
        <end position="172"/>
    </location>
</feature>
<dbReference type="AlphaFoldDB" id="A0A1F8H0V4"/>